<protein>
    <submittedName>
        <fullName evidence="2">Uncharacterized protein</fullName>
    </submittedName>
</protein>
<comment type="caution">
    <text evidence="2">The sequence shown here is derived from an EMBL/GenBank/DDBJ whole genome shotgun (WGS) entry which is preliminary data.</text>
</comment>
<dbReference type="RefSeq" id="WP_307244803.1">
    <property type="nucleotide sequence ID" value="NZ_JAUSQZ010000001.1"/>
</dbReference>
<dbReference type="EMBL" id="JAUSQZ010000001">
    <property type="protein sequence ID" value="MDP9828035.1"/>
    <property type="molecule type" value="Genomic_DNA"/>
</dbReference>
<organism evidence="2 3">
    <name type="scientific">Kineosporia succinea</name>
    <dbReference type="NCBI Taxonomy" id="84632"/>
    <lineage>
        <taxon>Bacteria</taxon>
        <taxon>Bacillati</taxon>
        <taxon>Actinomycetota</taxon>
        <taxon>Actinomycetes</taxon>
        <taxon>Kineosporiales</taxon>
        <taxon>Kineosporiaceae</taxon>
        <taxon>Kineosporia</taxon>
    </lineage>
</organism>
<dbReference type="Proteomes" id="UP001235712">
    <property type="component" value="Unassembled WGS sequence"/>
</dbReference>
<evidence type="ECO:0000256" key="1">
    <source>
        <dbReference type="SAM" id="MobiDB-lite"/>
    </source>
</evidence>
<feature type="region of interest" description="Disordered" evidence="1">
    <location>
        <begin position="15"/>
        <end position="47"/>
    </location>
</feature>
<evidence type="ECO:0000313" key="2">
    <source>
        <dbReference type="EMBL" id="MDP9828035.1"/>
    </source>
</evidence>
<keyword evidence="3" id="KW-1185">Reference proteome</keyword>
<sequence>MAWRMAKSLDKLLAEINGRSPQRSKDSDGGIGDAAHASRESDHNPWVQDAGIGVVTARDFTDDPGAGFDASSFAAWLRARCKAGTETRVKYIISDRRICSGTRENWSWRPYSGPNSHTKHVHVSVLASKGRYDDGRSWGWQSATPGKETIDMADTKIDGKQLFTEGMLAQTKLTPADAAEMTMPDIPRKADAEVSLLYILKWGGPGLFRLYKLLREVRTLVASTNAQQAEILKILRARE</sequence>
<name>A0ABT9P7L2_9ACTN</name>
<accession>A0ABT9P7L2</accession>
<gene>
    <name evidence="2" type="ORF">J2S57_003784</name>
</gene>
<reference evidence="2 3" key="1">
    <citation type="submission" date="2023-07" db="EMBL/GenBank/DDBJ databases">
        <title>Sequencing the genomes of 1000 actinobacteria strains.</title>
        <authorList>
            <person name="Klenk H.-P."/>
        </authorList>
    </citation>
    <scope>NUCLEOTIDE SEQUENCE [LARGE SCALE GENOMIC DNA]</scope>
    <source>
        <strain evidence="2 3">DSM 44388</strain>
    </source>
</reference>
<evidence type="ECO:0000313" key="3">
    <source>
        <dbReference type="Proteomes" id="UP001235712"/>
    </source>
</evidence>
<proteinExistence type="predicted"/>